<dbReference type="AlphaFoldDB" id="A0A845UW56"/>
<comment type="cofactor">
    <cofactor evidence="11">
        <name>[2Fe-2S] cluster</name>
        <dbReference type="ChEBI" id="CHEBI:190135"/>
    </cofactor>
    <text evidence="11">Binds 1 [2Fe-2S] cluster per subunit.</text>
</comment>
<evidence type="ECO:0000256" key="5">
    <source>
        <dbReference type="ARBA" id="ARBA00022967"/>
    </source>
</evidence>
<evidence type="ECO:0000256" key="4">
    <source>
        <dbReference type="ARBA" id="ARBA00022723"/>
    </source>
</evidence>
<feature type="domain" description="4Fe-4S His(Cys)3-ligated-type" evidence="14">
    <location>
        <begin position="88"/>
        <end position="127"/>
    </location>
</feature>
<dbReference type="NCBIfam" id="TIGR01973">
    <property type="entry name" value="NuoG"/>
    <property type="match status" value="1"/>
</dbReference>
<dbReference type="RefSeq" id="WP_164211453.1">
    <property type="nucleotide sequence ID" value="NZ_JAAGSC010000041.1"/>
</dbReference>
<keyword evidence="3 11" id="KW-0004">4Fe-4S</keyword>
<keyword evidence="6 11" id="KW-0408">Iron</keyword>
<dbReference type="PROSITE" id="PS00643">
    <property type="entry name" value="COMPLEX1_75K_3"/>
    <property type="match status" value="1"/>
</dbReference>
<dbReference type="Pfam" id="PF22151">
    <property type="entry name" value="Fer4_NDSU1"/>
    <property type="match status" value="1"/>
</dbReference>
<dbReference type="PROSITE" id="PS51839">
    <property type="entry name" value="4FE4S_HC3"/>
    <property type="match status" value="1"/>
</dbReference>
<keyword evidence="8 11" id="KW-0520">NAD</keyword>
<dbReference type="Gene3D" id="3.40.228.10">
    <property type="entry name" value="Dimethylsulfoxide Reductase, domain 2"/>
    <property type="match status" value="1"/>
</dbReference>
<protein>
    <recommendedName>
        <fullName evidence="11">NADH-quinone oxidoreductase</fullName>
        <ecNumber evidence="11">7.1.1.-</ecNumber>
    </recommendedName>
</protein>
<dbReference type="GO" id="GO:0016020">
    <property type="term" value="C:membrane"/>
    <property type="evidence" value="ECO:0007669"/>
    <property type="project" value="InterPro"/>
</dbReference>
<dbReference type="Gene3D" id="3.40.50.740">
    <property type="match status" value="2"/>
</dbReference>
<dbReference type="Pfam" id="PF00384">
    <property type="entry name" value="Molybdopterin"/>
    <property type="match status" value="1"/>
</dbReference>
<dbReference type="GO" id="GO:0042773">
    <property type="term" value="P:ATP synthesis coupled electron transport"/>
    <property type="evidence" value="ECO:0007669"/>
    <property type="project" value="InterPro"/>
</dbReference>
<dbReference type="Gene3D" id="3.30.70.20">
    <property type="match status" value="1"/>
</dbReference>
<evidence type="ECO:0000259" key="12">
    <source>
        <dbReference type="PROSITE" id="PS51085"/>
    </source>
</evidence>
<comment type="caution">
    <text evidence="15">The sequence shown here is derived from an EMBL/GenBank/DDBJ whole genome shotgun (WGS) entry which is preliminary data.</text>
</comment>
<dbReference type="FunFam" id="3.10.20.740:FF:000001">
    <property type="entry name" value="NADH-quinone oxidoreductase subunit G"/>
    <property type="match status" value="1"/>
</dbReference>
<sequence>MATVERQQTDLVTLEIDGQAVQAPKGSMIIEAADRIGIDIPRFCYHHKLSIAANCRMCLVDVEKAPKPLPACATPVGEGMKVFTESRRAVDAQRGVMEFLLINHPLDCPICDQGGECELQDLAMGYGRSVSRFTERKRVVKDKNLGPLVSTDMTRCIHCTRCVRFLEEIAGTAELGGIGRGEHTEISTFVERNIQSELSGNIIDLCPVGALTNKPFRFSARPWEMRARALVGSHDCLGSNLYYHVRGRKIMRCVPRDNEAINECWLADRDRYSHFGLEAEDRLTAPKIKIQGQWQDCDWTTALDAAAAGLRSVIDQHGPEQLGVLVSPRATTEEHHLLRRLSDGLGCSNIDHRVRMVDSDHPLAGKARMDVSSAEISKADAIFLIGSNIRQDQPILGHRVRTAWRLHGARIMDLNPVAYDFHFDLAERITVAPQAMVQALARVTRAALAATDGKLPDGPLGELLAKTEADAPAERTVAALQAADRAVLLLGDGALNHPQASQLRALAECLAERLQIFLCVLPGPANSQGAWRAGTVPGERGLAADAMLSDPRQSYLLVDLEPSLDTAHPARAMGALGAAETVVAVTSFAGPDLLEVADVLLPMAAVPETDGSYINLDGTDQAFRAAIKPPFEAREGWKILRRLGEMLGLEGFDFVSLEAVVDSLQADATTRTETDAQSLAKDLTPPAVSDQELARIGDVPMFAGDALVRRSRPLQQTSHADAPVARLHPATAERLGLSQAQRVRVRQDQDYAEAAFELRLDSAVAVDALWLPVAVPEVASLGPAYGPISLEADRE</sequence>
<evidence type="ECO:0000256" key="10">
    <source>
        <dbReference type="ARBA" id="ARBA00047712"/>
    </source>
</evidence>
<evidence type="ECO:0000256" key="2">
    <source>
        <dbReference type="ARBA" id="ARBA00005404"/>
    </source>
</evidence>
<organism evidence="15 16">
    <name type="scientific">Wenzhouxiangella limi</name>
    <dbReference type="NCBI Taxonomy" id="2707351"/>
    <lineage>
        <taxon>Bacteria</taxon>
        <taxon>Pseudomonadati</taxon>
        <taxon>Pseudomonadota</taxon>
        <taxon>Gammaproteobacteria</taxon>
        <taxon>Chromatiales</taxon>
        <taxon>Wenzhouxiangellaceae</taxon>
        <taxon>Wenzhouxiangella</taxon>
    </lineage>
</organism>
<keyword evidence="15" id="KW-0560">Oxidoreductase</keyword>
<dbReference type="PANTHER" id="PTHR43105">
    <property type="entry name" value="RESPIRATORY NITRATE REDUCTASE"/>
    <property type="match status" value="1"/>
</dbReference>
<evidence type="ECO:0000256" key="8">
    <source>
        <dbReference type="ARBA" id="ARBA00023027"/>
    </source>
</evidence>
<keyword evidence="16" id="KW-1185">Reference proteome</keyword>
<dbReference type="PANTHER" id="PTHR43105:SF13">
    <property type="entry name" value="NADH-UBIQUINONE OXIDOREDUCTASE 75 KDA SUBUNIT, MITOCHONDRIAL"/>
    <property type="match status" value="1"/>
</dbReference>
<name>A0A845UW56_9GAMM</name>
<keyword evidence="5 11" id="KW-1278">Translocase</keyword>
<comment type="function">
    <text evidence="11">NDH-1 shuttles electrons from NADH, via FMN and iron-sulfur (Fe-S) centers, to quinones in the respiratory chain. Couples the redox reaction to proton translocation (for every two electrons transferred, four hydrogen ions are translocated across the cytoplasmic membrane), and thus conserves the redox energy in a proton gradient.</text>
</comment>
<comment type="similarity">
    <text evidence="2 11">Belongs to the complex I 75 kDa subunit family.</text>
</comment>
<dbReference type="InterPro" id="IPR001041">
    <property type="entry name" value="2Fe-2S_ferredoxin-type"/>
</dbReference>
<dbReference type="GO" id="GO:0008137">
    <property type="term" value="F:NADH dehydrogenase (ubiquinone) activity"/>
    <property type="evidence" value="ECO:0007669"/>
    <property type="project" value="UniProtKB-UniRule"/>
</dbReference>
<dbReference type="FunFam" id="3.30.70.20:FF:000002">
    <property type="entry name" value="NADH-ubiquinone oxidoreductase 75 kDa subunit"/>
    <property type="match status" value="1"/>
</dbReference>
<dbReference type="InterPro" id="IPR036010">
    <property type="entry name" value="2Fe-2S_ferredoxin-like_sf"/>
</dbReference>
<dbReference type="GO" id="GO:0051539">
    <property type="term" value="F:4 iron, 4 sulfur cluster binding"/>
    <property type="evidence" value="ECO:0007669"/>
    <property type="project" value="UniProtKB-KW"/>
</dbReference>
<keyword evidence="11" id="KW-0001">2Fe-2S</keyword>
<dbReference type="PROSITE" id="PS51085">
    <property type="entry name" value="2FE2S_FER_2"/>
    <property type="match status" value="1"/>
</dbReference>
<evidence type="ECO:0000256" key="6">
    <source>
        <dbReference type="ARBA" id="ARBA00023004"/>
    </source>
</evidence>
<feature type="domain" description="2Fe-2S ferredoxin-type" evidence="12">
    <location>
        <begin position="10"/>
        <end position="88"/>
    </location>
</feature>
<dbReference type="GO" id="GO:0046872">
    <property type="term" value="F:metal ion binding"/>
    <property type="evidence" value="ECO:0007669"/>
    <property type="project" value="UniProtKB-UniRule"/>
</dbReference>
<reference evidence="15 16" key="1">
    <citation type="submission" date="2020-02" db="EMBL/GenBank/DDBJ databases">
        <authorList>
            <person name="Zhang X.-Y."/>
        </authorList>
    </citation>
    <scope>NUCLEOTIDE SEQUENCE [LARGE SCALE GENOMIC DNA]</scope>
    <source>
        <strain evidence="15 16">C33</strain>
    </source>
</reference>
<dbReference type="EMBL" id="JAAGSC010000041">
    <property type="protein sequence ID" value="NDY96073.1"/>
    <property type="molecule type" value="Genomic_DNA"/>
</dbReference>
<evidence type="ECO:0000259" key="13">
    <source>
        <dbReference type="PROSITE" id="PS51669"/>
    </source>
</evidence>
<dbReference type="Pfam" id="PF22117">
    <property type="entry name" value="Fer4_Nqo3"/>
    <property type="match status" value="1"/>
</dbReference>
<dbReference type="PROSITE" id="PS00642">
    <property type="entry name" value="COMPLEX1_75K_2"/>
    <property type="match status" value="1"/>
</dbReference>
<dbReference type="SUPFAM" id="SSF54862">
    <property type="entry name" value="4Fe-4S ferredoxins"/>
    <property type="match status" value="1"/>
</dbReference>
<keyword evidence="7 11" id="KW-0411">Iron-sulfur</keyword>
<keyword evidence="11" id="KW-0874">Quinone</keyword>
<dbReference type="InterPro" id="IPR006963">
    <property type="entry name" value="Mopterin_OxRdtase_4Fe-4S_dom"/>
</dbReference>
<dbReference type="InterPro" id="IPR006656">
    <property type="entry name" value="Mopterin_OxRdtase"/>
</dbReference>
<evidence type="ECO:0000313" key="15">
    <source>
        <dbReference type="EMBL" id="NDY96073.1"/>
    </source>
</evidence>
<comment type="cofactor">
    <cofactor evidence="1 11">
        <name>[4Fe-4S] cluster</name>
        <dbReference type="ChEBI" id="CHEBI:49883"/>
    </cofactor>
</comment>
<evidence type="ECO:0000256" key="9">
    <source>
        <dbReference type="ARBA" id="ARBA00026021"/>
    </source>
</evidence>
<dbReference type="InterPro" id="IPR010228">
    <property type="entry name" value="NADH_UbQ_OxRdtase_Gsu"/>
</dbReference>
<dbReference type="SUPFAM" id="SSF53706">
    <property type="entry name" value="Formate dehydrogenase/DMSO reductase, domains 1-3"/>
    <property type="match status" value="1"/>
</dbReference>
<feature type="domain" description="4Fe-4S Mo/W bis-MGD-type" evidence="13">
    <location>
        <begin position="225"/>
        <end position="281"/>
    </location>
</feature>
<dbReference type="PROSITE" id="PS00641">
    <property type="entry name" value="COMPLEX1_75K_1"/>
    <property type="match status" value="1"/>
</dbReference>
<dbReference type="GO" id="GO:0051537">
    <property type="term" value="F:2 iron, 2 sulfur cluster binding"/>
    <property type="evidence" value="ECO:0007669"/>
    <property type="project" value="UniProtKB-UniRule"/>
</dbReference>
<dbReference type="InterPro" id="IPR050123">
    <property type="entry name" value="Prok_molybdopt-oxidoreductase"/>
</dbReference>
<dbReference type="EC" id="7.1.1.-" evidence="11"/>
<evidence type="ECO:0000256" key="1">
    <source>
        <dbReference type="ARBA" id="ARBA00001966"/>
    </source>
</evidence>
<dbReference type="SUPFAM" id="SSF54292">
    <property type="entry name" value="2Fe-2S ferredoxin-like"/>
    <property type="match status" value="1"/>
</dbReference>
<dbReference type="InterPro" id="IPR054351">
    <property type="entry name" value="NADH_UbQ_OxRdtase_ferredoxin"/>
</dbReference>
<dbReference type="SMART" id="SM00929">
    <property type="entry name" value="NADH-G_4Fe-4S_3"/>
    <property type="match status" value="1"/>
</dbReference>
<comment type="subunit">
    <text evidence="9">Composed of 13 different subunits. Subunits NuoCD, E, F, and G constitute the peripheral sector of the complex.</text>
</comment>
<evidence type="ECO:0000313" key="16">
    <source>
        <dbReference type="Proteomes" id="UP000484885"/>
    </source>
</evidence>
<evidence type="ECO:0000256" key="7">
    <source>
        <dbReference type="ARBA" id="ARBA00023014"/>
    </source>
</evidence>
<comment type="catalytic activity">
    <reaction evidence="10 11">
        <text>a quinone + NADH + 5 H(+)(in) = a quinol + NAD(+) + 4 H(+)(out)</text>
        <dbReference type="Rhea" id="RHEA:57888"/>
        <dbReference type="ChEBI" id="CHEBI:15378"/>
        <dbReference type="ChEBI" id="CHEBI:24646"/>
        <dbReference type="ChEBI" id="CHEBI:57540"/>
        <dbReference type="ChEBI" id="CHEBI:57945"/>
        <dbReference type="ChEBI" id="CHEBI:132124"/>
    </reaction>
</comment>
<evidence type="ECO:0000256" key="3">
    <source>
        <dbReference type="ARBA" id="ARBA00022485"/>
    </source>
</evidence>
<dbReference type="GO" id="GO:0016651">
    <property type="term" value="F:oxidoreductase activity, acting on NAD(P)H"/>
    <property type="evidence" value="ECO:0007669"/>
    <property type="project" value="InterPro"/>
</dbReference>
<dbReference type="InterPro" id="IPR000283">
    <property type="entry name" value="NADH_UbQ_OxRdtase_75kDa_su_CS"/>
</dbReference>
<dbReference type="InterPro" id="IPR019574">
    <property type="entry name" value="NADH_UbQ_OxRdtase_Gsu_4Fe4S-bd"/>
</dbReference>
<evidence type="ECO:0000259" key="14">
    <source>
        <dbReference type="PROSITE" id="PS51839"/>
    </source>
</evidence>
<dbReference type="Proteomes" id="UP000484885">
    <property type="component" value="Unassembled WGS sequence"/>
</dbReference>
<dbReference type="Gene3D" id="3.10.20.740">
    <property type="match status" value="1"/>
</dbReference>
<dbReference type="Pfam" id="PF13510">
    <property type="entry name" value="Fer2_4"/>
    <property type="match status" value="1"/>
</dbReference>
<dbReference type="CDD" id="cd00207">
    <property type="entry name" value="fer2"/>
    <property type="match status" value="1"/>
</dbReference>
<dbReference type="Pfam" id="PF10588">
    <property type="entry name" value="NADH-G_4Fe-4S_3"/>
    <property type="match status" value="1"/>
</dbReference>
<proteinExistence type="inferred from homology"/>
<gene>
    <name evidence="15" type="ORF">G3I74_10060</name>
</gene>
<keyword evidence="4 11" id="KW-0479">Metal-binding</keyword>
<evidence type="ECO:0000256" key="11">
    <source>
        <dbReference type="RuleBase" id="RU003525"/>
    </source>
</evidence>
<accession>A0A845UW56</accession>
<dbReference type="GO" id="GO:0048038">
    <property type="term" value="F:quinone binding"/>
    <property type="evidence" value="ECO:0007669"/>
    <property type="project" value="UniProtKB-UniRule"/>
</dbReference>
<dbReference type="PROSITE" id="PS51669">
    <property type="entry name" value="4FE4S_MOW_BIS_MGD"/>
    <property type="match status" value="1"/>
</dbReference>